<keyword evidence="1" id="KW-0472">Membrane</keyword>
<proteinExistence type="predicted"/>
<keyword evidence="3" id="KW-1185">Reference proteome</keyword>
<sequence>MSNKGDITLQLGGEKSATDAGAPRPLMPALWSGFLCRCPNCNKGRLFSGFLRSVDHCQVCGEVYHHQRADDLPPYITIFVVGHIVVALFMAAEQLLDLPLWGHLAIWVPLTTVMTIGLMQPVKGATIALQWALRLHGFDKNSKEQH</sequence>
<evidence type="ECO:0000313" key="3">
    <source>
        <dbReference type="Proteomes" id="UP000324738"/>
    </source>
</evidence>
<feature type="transmembrane region" description="Helical" evidence="1">
    <location>
        <begin position="72"/>
        <end position="92"/>
    </location>
</feature>
<name>A0A5B0DVT5_9HYPH</name>
<gene>
    <name evidence="2" type="ORF">FPY71_06230</name>
</gene>
<dbReference type="AlphaFoldDB" id="A0A5B0DVT5"/>
<evidence type="ECO:0000256" key="1">
    <source>
        <dbReference type="SAM" id="Phobius"/>
    </source>
</evidence>
<organism evidence="2 3">
    <name type="scientific">Aureimonas fodinaquatilis</name>
    <dbReference type="NCBI Taxonomy" id="2565783"/>
    <lineage>
        <taxon>Bacteria</taxon>
        <taxon>Pseudomonadati</taxon>
        <taxon>Pseudomonadota</taxon>
        <taxon>Alphaproteobacteria</taxon>
        <taxon>Hyphomicrobiales</taxon>
        <taxon>Aurantimonadaceae</taxon>
        <taxon>Aureimonas</taxon>
    </lineage>
</organism>
<dbReference type="NCBIfam" id="NF004633">
    <property type="entry name" value="PRK05978.1"/>
    <property type="match status" value="1"/>
</dbReference>
<protein>
    <submittedName>
        <fullName evidence="2">DUF983 domain-containing protein</fullName>
    </submittedName>
</protein>
<accession>A0A5B0DVT5</accession>
<dbReference type="InterPro" id="IPR009325">
    <property type="entry name" value="DUF983"/>
</dbReference>
<dbReference type="RefSeq" id="WP_149298820.1">
    <property type="nucleotide sequence ID" value="NZ_VTWH01000002.1"/>
</dbReference>
<keyword evidence="1" id="KW-0812">Transmembrane</keyword>
<dbReference type="Proteomes" id="UP000324738">
    <property type="component" value="Unassembled WGS sequence"/>
</dbReference>
<comment type="caution">
    <text evidence="2">The sequence shown here is derived from an EMBL/GenBank/DDBJ whole genome shotgun (WGS) entry which is preliminary data.</text>
</comment>
<dbReference type="Pfam" id="PF06170">
    <property type="entry name" value="DUF983"/>
    <property type="match status" value="1"/>
</dbReference>
<dbReference type="OrthoDB" id="9799456at2"/>
<evidence type="ECO:0000313" key="2">
    <source>
        <dbReference type="EMBL" id="KAA0970132.1"/>
    </source>
</evidence>
<dbReference type="EMBL" id="VTWH01000002">
    <property type="protein sequence ID" value="KAA0970132.1"/>
    <property type="molecule type" value="Genomic_DNA"/>
</dbReference>
<reference evidence="2 3" key="1">
    <citation type="submission" date="2019-08" db="EMBL/GenBank/DDBJ databases">
        <title>Aureimonas fodiniaquatilis sp. nov., isolated from a coal mine wastewater.</title>
        <authorList>
            <person name="Kim W."/>
        </authorList>
    </citation>
    <scope>NUCLEOTIDE SEQUENCE [LARGE SCALE GENOMIC DNA]</scope>
    <source>
        <strain evidence="2 3">CAU 1482</strain>
    </source>
</reference>
<keyword evidence="1" id="KW-1133">Transmembrane helix</keyword>
<feature type="transmembrane region" description="Helical" evidence="1">
    <location>
        <begin position="98"/>
        <end position="119"/>
    </location>
</feature>